<feature type="region of interest" description="Disordered" evidence="3">
    <location>
        <begin position="322"/>
        <end position="366"/>
    </location>
</feature>
<evidence type="ECO:0000256" key="4">
    <source>
        <dbReference type="SAM" id="Phobius"/>
    </source>
</evidence>
<keyword evidence="4" id="KW-0472">Membrane</keyword>
<reference evidence="6" key="1">
    <citation type="submission" date="2020-11" db="EMBL/GenBank/DDBJ databases">
        <authorList>
            <consortium name="DOE Joint Genome Institute"/>
            <person name="Ahrendt S."/>
            <person name="Riley R."/>
            <person name="Andreopoulos W."/>
            <person name="Labutti K."/>
            <person name="Pangilinan J."/>
            <person name="Ruiz-Duenas F.J."/>
            <person name="Barrasa J.M."/>
            <person name="Sanchez-Garcia M."/>
            <person name="Camarero S."/>
            <person name="Miyauchi S."/>
            <person name="Serrano A."/>
            <person name="Linde D."/>
            <person name="Babiker R."/>
            <person name="Drula E."/>
            <person name="Ayuso-Fernandez I."/>
            <person name="Pacheco R."/>
            <person name="Padilla G."/>
            <person name="Ferreira P."/>
            <person name="Barriuso J."/>
            <person name="Kellner H."/>
            <person name="Castanera R."/>
            <person name="Alfaro M."/>
            <person name="Ramirez L."/>
            <person name="Pisabarro A.G."/>
            <person name="Kuo A."/>
            <person name="Tritt A."/>
            <person name="Lipzen A."/>
            <person name="He G."/>
            <person name="Yan M."/>
            <person name="Ng V."/>
            <person name="Cullen D."/>
            <person name="Martin F."/>
            <person name="Rosso M.-N."/>
            <person name="Henrissat B."/>
            <person name="Hibbett D."/>
            <person name="Martinez A.T."/>
            <person name="Grigoriev I.V."/>
        </authorList>
    </citation>
    <scope>NUCLEOTIDE SEQUENCE</scope>
    <source>
        <strain evidence="6">CBS 506.95</strain>
    </source>
</reference>
<evidence type="ECO:0000256" key="3">
    <source>
        <dbReference type="SAM" id="MobiDB-lite"/>
    </source>
</evidence>
<dbReference type="SMART" id="SM00326">
    <property type="entry name" value="SH3"/>
    <property type="match status" value="1"/>
</dbReference>
<evidence type="ECO:0000256" key="1">
    <source>
        <dbReference type="ARBA" id="ARBA00022443"/>
    </source>
</evidence>
<feature type="compositionally biased region" description="Polar residues" evidence="3">
    <location>
        <begin position="350"/>
        <end position="360"/>
    </location>
</feature>
<dbReference type="AlphaFoldDB" id="A0A9P6EQ73"/>
<accession>A0A9P6EQ73</accession>
<evidence type="ECO:0000313" key="7">
    <source>
        <dbReference type="Proteomes" id="UP000807306"/>
    </source>
</evidence>
<dbReference type="PROSITE" id="PS50002">
    <property type="entry name" value="SH3"/>
    <property type="match status" value="1"/>
</dbReference>
<dbReference type="Gene3D" id="2.30.30.40">
    <property type="entry name" value="SH3 Domains"/>
    <property type="match status" value="1"/>
</dbReference>
<feature type="compositionally biased region" description="Low complexity" evidence="3">
    <location>
        <begin position="52"/>
        <end position="100"/>
    </location>
</feature>
<keyword evidence="7" id="KW-1185">Reference proteome</keyword>
<feature type="transmembrane region" description="Helical" evidence="4">
    <location>
        <begin position="128"/>
        <end position="149"/>
    </location>
</feature>
<feature type="region of interest" description="Disordered" evidence="3">
    <location>
        <begin position="224"/>
        <end position="252"/>
    </location>
</feature>
<keyword evidence="4" id="KW-1133">Transmembrane helix</keyword>
<feature type="domain" description="SH3" evidence="5">
    <location>
        <begin position="255"/>
        <end position="317"/>
    </location>
</feature>
<keyword evidence="4" id="KW-0812">Transmembrane</keyword>
<evidence type="ECO:0000256" key="2">
    <source>
        <dbReference type="PROSITE-ProRule" id="PRU00192"/>
    </source>
</evidence>
<dbReference type="SUPFAM" id="SSF50044">
    <property type="entry name" value="SH3-domain"/>
    <property type="match status" value="1"/>
</dbReference>
<feature type="region of interest" description="Disordered" evidence="3">
    <location>
        <begin position="52"/>
        <end position="108"/>
    </location>
</feature>
<gene>
    <name evidence="6" type="ORF">CPB83DRAFT_846548</name>
</gene>
<comment type="caution">
    <text evidence="6">The sequence shown here is derived from an EMBL/GenBank/DDBJ whole genome shotgun (WGS) entry which is preliminary data.</text>
</comment>
<dbReference type="EMBL" id="MU157830">
    <property type="protein sequence ID" value="KAF9532887.1"/>
    <property type="molecule type" value="Genomic_DNA"/>
</dbReference>
<protein>
    <recommendedName>
        <fullName evidence="5">SH3 domain-containing protein</fullName>
    </recommendedName>
</protein>
<dbReference type="Proteomes" id="UP000807306">
    <property type="component" value="Unassembled WGS sequence"/>
</dbReference>
<dbReference type="Pfam" id="PF14604">
    <property type="entry name" value="SH3_9"/>
    <property type="match status" value="1"/>
</dbReference>
<feature type="compositionally biased region" description="Basic and acidic residues" evidence="3">
    <location>
        <begin position="8"/>
        <end position="22"/>
    </location>
</feature>
<sequence length="366" mass="38125">MYAKAHQSRRDPTEGMDKREDPTPLVIGGVTLTGPLTITVVKTVVKTESSTSSLATTSLSSTSSTTSSSSTTQSTPISTSSPKKTSSVSSPSAVISIIPPTQTPKSADIPSPVANGALARSSGLSAGGVAGIIVGIFLLFAIPLFIFLLRRRLQKNRRSSLQRRWSFSPGVTMNAAGPAGVSPPAVMGSSVIAEKAGFSDDPYGGIESNPRQLTVQIENPISRSIPQPASTYNNESTYTSPSTPYSAGVYSPSTNGRSPYSATVNFTFLPTRDDELSIRFGDTLRVLAEYDDGWALCSKPNGEQGMVPLECLSDSTGASGGLLGVSASPGEGNSSLTVPSLMGERRGSMRASSLGPQAQASKDYRT</sequence>
<feature type="region of interest" description="Disordered" evidence="3">
    <location>
        <begin position="1"/>
        <end position="30"/>
    </location>
</feature>
<feature type="compositionally biased region" description="Low complexity" evidence="3">
    <location>
        <begin position="230"/>
        <end position="246"/>
    </location>
</feature>
<evidence type="ECO:0000259" key="5">
    <source>
        <dbReference type="PROSITE" id="PS50002"/>
    </source>
</evidence>
<proteinExistence type="predicted"/>
<dbReference type="InterPro" id="IPR001452">
    <property type="entry name" value="SH3_domain"/>
</dbReference>
<name>A0A9P6EQ73_9AGAR</name>
<dbReference type="OrthoDB" id="5340910at2759"/>
<keyword evidence="1 2" id="KW-0728">SH3 domain</keyword>
<dbReference type="InterPro" id="IPR036028">
    <property type="entry name" value="SH3-like_dom_sf"/>
</dbReference>
<organism evidence="6 7">
    <name type="scientific">Crepidotus variabilis</name>
    <dbReference type="NCBI Taxonomy" id="179855"/>
    <lineage>
        <taxon>Eukaryota</taxon>
        <taxon>Fungi</taxon>
        <taxon>Dikarya</taxon>
        <taxon>Basidiomycota</taxon>
        <taxon>Agaricomycotina</taxon>
        <taxon>Agaricomycetes</taxon>
        <taxon>Agaricomycetidae</taxon>
        <taxon>Agaricales</taxon>
        <taxon>Agaricineae</taxon>
        <taxon>Crepidotaceae</taxon>
        <taxon>Crepidotus</taxon>
    </lineage>
</organism>
<evidence type="ECO:0000313" key="6">
    <source>
        <dbReference type="EMBL" id="KAF9532887.1"/>
    </source>
</evidence>